<dbReference type="InterPro" id="IPR036259">
    <property type="entry name" value="MFS_trans_sf"/>
</dbReference>
<keyword evidence="2" id="KW-1003">Cell membrane</keyword>
<dbReference type="PANTHER" id="PTHR23513">
    <property type="entry name" value="INTEGRAL MEMBRANE EFFLUX PROTEIN-RELATED"/>
    <property type="match status" value="1"/>
</dbReference>
<evidence type="ECO:0000256" key="3">
    <source>
        <dbReference type="ARBA" id="ARBA00022692"/>
    </source>
</evidence>
<dbReference type="Proteomes" id="UP000586042">
    <property type="component" value="Unassembled WGS sequence"/>
</dbReference>
<evidence type="ECO:0000256" key="2">
    <source>
        <dbReference type="ARBA" id="ARBA00022475"/>
    </source>
</evidence>
<proteinExistence type="predicted"/>
<dbReference type="GO" id="GO:0005886">
    <property type="term" value="C:plasma membrane"/>
    <property type="evidence" value="ECO:0007669"/>
    <property type="project" value="UniProtKB-SubCell"/>
</dbReference>
<evidence type="ECO:0000313" key="7">
    <source>
        <dbReference type="EMBL" id="NUW38347.1"/>
    </source>
</evidence>
<dbReference type="GO" id="GO:0022857">
    <property type="term" value="F:transmembrane transporter activity"/>
    <property type="evidence" value="ECO:0007669"/>
    <property type="project" value="InterPro"/>
</dbReference>
<feature type="transmembrane region" description="Helical" evidence="6">
    <location>
        <begin position="389"/>
        <end position="408"/>
    </location>
</feature>
<keyword evidence="5 6" id="KW-0472">Membrane</keyword>
<feature type="transmembrane region" description="Helical" evidence="6">
    <location>
        <begin position="63"/>
        <end position="82"/>
    </location>
</feature>
<keyword evidence="8" id="KW-1185">Reference proteome</keyword>
<evidence type="ECO:0000256" key="5">
    <source>
        <dbReference type="ARBA" id="ARBA00023136"/>
    </source>
</evidence>
<accession>A0A7Y6IHG9</accession>
<feature type="transmembrane region" description="Helical" evidence="6">
    <location>
        <begin position="359"/>
        <end position="383"/>
    </location>
</feature>
<reference evidence="7 8" key="1">
    <citation type="submission" date="2020-06" db="EMBL/GenBank/DDBJ databases">
        <title>Nonomuraea sp. SMC257, a novel actinomycete isolated from soil.</title>
        <authorList>
            <person name="Chanama M."/>
        </authorList>
    </citation>
    <scope>NUCLEOTIDE SEQUENCE [LARGE SCALE GENOMIC DNA]</scope>
    <source>
        <strain evidence="7 8">SMC257</strain>
    </source>
</reference>
<evidence type="ECO:0000256" key="4">
    <source>
        <dbReference type="ARBA" id="ARBA00022989"/>
    </source>
</evidence>
<sequence>MFGAITARTGDEMSGPALLVAGLALTGSPVVASWLLAGLTASAAIGGPLLGVLLDRAAHPGRMLAGCLLGYTAGLLVVLLGLGHVPDAALVAVAVLAGLLGPALTGGWTAQLPLLVPAGRLERASALDAISYNAAGLTGPAAVAGVAAAWGGRSAMVVSLALLVAAVPIAYRLPARARRGALPVNDDAVNDNAVNDGAAHDGDGKGIRRELAAGFTAIARNAPLRRATVTSMVSYAGVPMFVVGAPLLGALLAGAVAYGALLLAVTAGAALAANAALTRRRGTSPSPDTILAAATLLLGVALALAAVAPQLAPARPGPFTAGFGVAVLAAVLAGVAEGPQLTALLAVRHREAPPEQRSQIFTTGASLKITSFAAGSTVAGPLAGHDLGAAFLAGTALQVAAVTAYALLSRGPRRPRP</sequence>
<feature type="transmembrane region" description="Helical" evidence="6">
    <location>
        <begin position="31"/>
        <end position="54"/>
    </location>
</feature>
<feature type="transmembrane region" description="Helical" evidence="6">
    <location>
        <begin position="156"/>
        <end position="173"/>
    </location>
</feature>
<name>A0A7Y6IHG9_9ACTN</name>
<evidence type="ECO:0000256" key="6">
    <source>
        <dbReference type="SAM" id="Phobius"/>
    </source>
</evidence>
<gene>
    <name evidence="7" type="ORF">HTZ77_44165</name>
</gene>
<dbReference type="Pfam" id="PF07690">
    <property type="entry name" value="MFS_1"/>
    <property type="match status" value="1"/>
</dbReference>
<feature type="transmembrane region" description="Helical" evidence="6">
    <location>
        <begin position="255"/>
        <end position="277"/>
    </location>
</feature>
<feature type="transmembrane region" description="Helical" evidence="6">
    <location>
        <begin position="229"/>
        <end position="249"/>
    </location>
</feature>
<protein>
    <submittedName>
        <fullName evidence="7">MFS transporter</fullName>
    </submittedName>
</protein>
<dbReference type="Gene3D" id="1.20.1250.20">
    <property type="entry name" value="MFS general substrate transporter like domains"/>
    <property type="match status" value="1"/>
</dbReference>
<dbReference type="AlphaFoldDB" id="A0A7Y6IHG9"/>
<feature type="transmembrane region" description="Helical" evidence="6">
    <location>
        <begin position="289"/>
        <end position="311"/>
    </location>
</feature>
<keyword evidence="4 6" id="KW-1133">Transmembrane helix</keyword>
<feature type="transmembrane region" description="Helical" evidence="6">
    <location>
        <begin position="88"/>
        <end position="110"/>
    </location>
</feature>
<organism evidence="7 8">
    <name type="scientific">Nonomuraea montanisoli</name>
    <dbReference type="NCBI Taxonomy" id="2741721"/>
    <lineage>
        <taxon>Bacteria</taxon>
        <taxon>Bacillati</taxon>
        <taxon>Actinomycetota</taxon>
        <taxon>Actinomycetes</taxon>
        <taxon>Streptosporangiales</taxon>
        <taxon>Streptosporangiaceae</taxon>
        <taxon>Nonomuraea</taxon>
    </lineage>
</organism>
<dbReference type="InterPro" id="IPR011701">
    <property type="entry name" value="MFS"/>
</dbReference>
<feature type="transmembrane region" description="Helical" evidence="6">
    <location>
        <begin position="323"/>
        <end position="347"/>
    </location>
</feature>
<dbReference type="PANTHER" id="PTHR23513:SF11">
    <property type="entry name" value="STAPHYLOFERRIN A TRANSPORTER"/>
    <property type="match status" value="1"/>
</dbReference>
<dbReference type="EMBL" id="JABWGN010000031">
    <property type="protein sequence ID" value="NUW38347.1"/>
    <property type="molecule type" value="Genomic_DNA"/>
</dbReference>
<dbReference type="SUPFAM" id="SSF103473">
    <property type="entry name" value="MFS general substrate transporter"/>
    <property type="match status" value="1"/>
</dbReference>
<keyword evidence="3 6" id="KW-0812">Transmembrane</keyword>
<comment type="caution">
    <text evidence="7">The sequence shown here is derived from an EMBL/GenBank/DDBJ whole genome shotgun (WGS) entry which is preliminary data.</text>
</comment>
<comment type="subcellular location">
    <subcellularLocation>
        <location evidence="1">Cell membrane</location>
        <topology evidence="1">Multi-pass membrane protein</topology>
    </subcellularLocation>
</comment>
<evidence type="ECO:0000256" key="1">
    <source>
        <dbReference type="ARBA" id="ARBA00004651"/>
    </source>
</evidence>
<feature type="transmembrane region" description="Helical" evidence="6">
    <location>
        <begin position="130"/>
        <end position="150"/>
    </location>
</feature>
<evidence type="ECO:0000313" key="8">
    <source>
        <dbReference type="Proteomes" id="UP000586042"/>
    </source>
</evidence>